<comment type="caution">
    <text evidence="2">The sequence shown here is derived from an EMBL/GenBank/DDBJ whole genome shotgun (WGS) entry which is preliminary data.</text>
</comment>
<name>A0ABW7NV91_9PSED</name>
<gene>
    <name evidence="2" type="ORF">RA271_27075</name>
</gene>
<evidence type="ECO:0000313" key="3">
    <source>
        <dbReference type="Proteomes" id="UP001610657"/>
    </source>
</evidence>
<reference evidence="2 3" key="1">
    <citation type="submission" date="2023-08" db="EMBL/GenBank/DDBJ databases">
        <title>Genomic and mutational analysis of Pseudomonas syringae pv. tagetis EB037 pathogenicity on sunflower.</title>
        <authorList>
            <person name="Maul J.E."/>
        </authorList>
    </citation>
    <scope>NUCLEOTIDE SEQUENCE [LARGE SCALE GENOMIC DNA]</scope>
    <source>
        <strain evidence="2 3">EB037_T1</strain>
    </source>
</reference>
<evidence type="ECO:0000256" key="1">
    <source>
        <dbReference type="SAM" id="Phobius"/>
    </source>
</evidence>
<protein>
    <submittedName>
        <fullName evidence="2">Uncharacterized protein</fullName>
    </submittedName>
</protein>
<keyword evidence="1" id="KW-0472">Membrane</keyword>
<keyword evidence="1" id="KW-1133">Transmembrane helix</keyword>
<evidence type="ECO:0000313" key="2">
    <source>
        <dbReference type="EMBL" id="MFH7518812.1"/>
    </source>
</evidence>
<keyword evidence="3" id="KW-1185">Reference proteome</keyword>
<dbReference type="RefSeq" id="WP_147479858.1">
    <property type="nucleotide sequence ID" value="NZ_CP092923.1"/>
</dbReference>
<dbReference type="EMBL" id="JAVCQK010000036">
    <property type="protein sequence ID" value="MFH7518812.1"/>
    <property type="molecule type" value="Genomic_DNA"/>
</dbReference>
<feature type="transmembrane region" description="Helical" evidence="1">
    <location>
        <begin position="197"/>
        <end position="219"/>
    </location>
</feature>
<keyword evidence="1" id="KW-0812">Transmembrane</keyword>
<proteinExistence type="predicted"/>
<sequence length="262" mass="29240">MEIPFIHLFSTGGGALVELIISDRIRFAQPTILSRSALYAPKARARFRTAVLMQPLCALRVYPYRLIEVTILMNDPVQFTATYKHYQMTAQRFTSELDRLTDQGDLIQGESEKTSKSAQDLLAIAARIEGEVERALAAWSDGSSLIEDTAEAARNAATSGVIRASDTLIAKISEATDEARNAVIELREARVSARWRYAMLALAFLAGSAATYAVARFGFDIGVESETRKAERQQSQYFSRFWGRASDSEKQRFEKVMARKLP</sequence>
<dbReference type="GeneID" id="96221630"/>
<organism evidence="2 3">
    <name type="scientific">Pseudomonas syringae pv. tagetis</name>
    <dbReference type="NCBI Taxonomy" id="129140"/>
    <lineage>
        <taxon>Bacteria</taxon>
        <taxon>Pseudomonadati</taxon>
        <taxon>Pseudomonadota</taxon>
        <taxon>Gammaproteobacteria</taxon>
        <taxon>Pseudomonadales</taxon>
        <taxon>Pseudomonadaceae</taxon>
        <taxon>Pseudomonas</taxon>
    </lineage>
</organism>
<accession>A0ABW7NV91</accession>
<dbReference type="Proteomes" id="UP001610657">
    <property type="component" value="Unassembled WGS sequence"/>
</dbReference>